<dbReference type="AlphaFoldDB" id="A0A832CUB4"/>
<organism evidence="1">
    <name type="scientific">Ignisphaera aggregans</name>
    <dbReference type="NCBI Taxonomy" id="334771"/>
    <lineage>
        <taxon>Archaea</taxon>
        <taxon>Thermoproteota</taxon>
        <taxon>Thermoprotei</taxon>
        <taxon>Desulfurococcales</taxon>
        <taxon>Desulfurococcaceae</taxon>
        <taxon>Ignisphaera</taxon>
    </lineage>
</organism>
<comment type="caution">
    <text evidence="1">The sequence shown here is derived from an EMBL/GenBank/DDBJ whole genome shotgun (WGS) entry which is preliminary data.</text>
</comment>
<accession>A0A832CUB4</accession>
<dbReference type="EMBL" id="DTCK01000048">
    <property type="protein sequence ID" value="HGQ36817.1"/>
    <property type="molecule type" value="Genomic_DNA"/>
</dbReference>
<evidence type="ECO:0000313" key="1">
    <source>
        <dbReference type="EMBL" id="HGQ36817.1"/>
    </source>
</evidence>
<gene>
    <name evidence="1" type="ORF">ENU41_09125</name>
</gene>
<name>A0A832CUB4_9CREN</name>
<protein>
    <submittedName>
        <fullName evidence="1">Uncharacterized protein</fullName>
    </submittedName>
</protein>
<proteinExistence type="predicted"/>
<sequence>MPTNGIVLKTIKFVEHVCSDEYVRNLFNSIEIYIEIFHDYKEGLKGLKILPYNHLSILT</sequence>
<reference evidence="1" key="1">
    <citation type="journal article" date="2020" name="mSystems">
        <title>Genome- and Community-Level Interaction Insights into Carbon Utilization and Element Cycling Functions of Hydrothermarchaeota in Hydrothermal Sediment.</title>
        <authorList>
            <person name="Zhou Z."/>
            <person name="Liu Y."/>
            <person name="Xu W."/>
            <person name="Pan J."/>
            <person name="Luo Z.H."/>
            <person name="Li M."/>
        </authorList>
    </citation>
    <scope>NUCLEOTIDE SEQUENCE</scope>
    <source>
        <strain evidence="1">SpSt-667</strain>
    </source>
</reference>